<evidence type="ECO:0000313" key="4">
    <source>
        <dbReference type="Proteomes" id="UP000322667"/>
    </source>
</evidence>
<evidence type="ECO:0008006" key="5">
    <source>
        <dbReference type="Google" id="ProtNLM"/>
    </source>
</evidence>
<feature type="chain" id="PRO_5023100609" description="Transmembrane protein" evidence="2">
    <location>
        <begin position="23"/>
        <end position="115"/>
    </location>
</feature>
<name>A0A5D2JE96_GOSTO</name>
<keyword evidence="1" id="KW-1133">Transmembrane helix</keyword>
<accession>A0A5D2JE96</accession>
<evidence type="ECO:0000313" key="3">
    <source>
        <dbReference type="EMBL" id="TYH52934.1"/>
    </source>
</evidence>
<feature type="transmembrane region" description="Helical" evidence="1">
    <location>
        <begin position="70"/>
        <end position="88"/>
    </location>
</feature>
<evidence type="ECO:0000256" key="1">
    <source>
        <dbReference type="SAM" id="Phobius"/>
    </source>
</evidence>
<evidence type="ECO:0000256" key="2">
    <source>
        <dbReference type="SAM" id="SignalP"/>
    </source>
</evidence>
<organism evidence="3 4">
    <name type="scientific">Gossypium tomentosum</name>
    <name type="common">Hawaiian cotton</name>
    <name type="synonym">Gossypium sandvicense</name>
    <dbReference type="NCBI Taxonomy" id="34277"/>
    <lineage>
        <taxon>Eukaryota</taxon>
        <taxon>Viridiplantae</taxon>
        <taxon>Streptophyta</taxon>
        <taxon>Embryophyta</taxon>
        <taxon>Tracheophyta</taxon>
        <taxon>Spermatophyta</taxon>
        <taxon>Magnoliopsida</taxon>
        <taxon>eudicotyledons</taxon>
        <taxon>Gunneridae</taxon>
        <taxon>Pentapetalae</taxon>
        <taxon>rosids</taxon>
        <taxon>malvids</taxon>
        <taxon>Malvales</taxon>
        <taxon>Malvaceae</taxon>
        <taxon>Malvoideae</taxon>
        <taxon>Gossypium</taxon>
    </lineage>
</organism>
<dbReference type="AlphaFoldDB" id="A0A5D2JE96"/>
<keyword evidence="1" id="KW-0472">Membrane</keyword>
<sequence>MGLSSFLRPLIVFLIFIISVLAIQITPVSADIEHVGVNENAELKVSTQPQGDKRMPNPPPTPARNMLNRIHLLFIITIPNGHLLLYVWHLSLQLEYGLFHYLVQRGMMIRLSFTC</sequence>
<reference evidence="3 4" key="1">
    <citation type="submission" date="2019-07" db="EMBL/GenBank/DDBJ databases">
        <title>WGS assembly of Gossypium tomentosum.</title>
        <authorList>
            <person name="Chen Z.J."/>
            <person name="Sreedasyam A."/>
            <person name="Ando A."/>
            <person name="Song Q."/>
            <person name="De L."/>
            <person name="Hulse-Kemp A."/>
            <person name="Ding M."/>
            <person name="Ye W."/>
            <person name="Kirkbride R."/>
            <person name="Jenkins J."/>
            <person name="Plott C."/>
            <person name="Lovell J."/>
            <person name="Lin Y.-M."/>
            <person name="Vaughn R."/>
            <person name="Liu B."/>
            <person name="Li W."/>
            <person name="Simpson S."/>
            <person name="Scheffler B."/>
            <person name="Saski C."/>
            <person name="Grover C."/>
            <person name="Hu G."/>
            <person name="Conover J."/>
            <person name="Carlson J."/>
            <person name="Shu S."/>
            <person name="Boston L."/>
            <person name="Williams M."/>
            <person name="Peterson D."/>
            <person name="Mcgee K."/>
            <person name="Jones D."/>
            <person name="Wendel J."/>
            <person name="Stelly D."/>
            <person name="Grimwood J."/>
            <person name="Schmutz J."/>
        </authorList>
    </citation>
    <scope>NUCLEOTIDE SEQUENCE [LARGE SCALE GENOMIC DNA]</scope>
    <source>
        <strain evidence="3">7179.01</strain>
    </source>
</reference>
<protein>
    <recommendedName>
        <fullName evidence="5">Transmembrane protein</fullName>
    </recommendedName>
</protein>
<gene>
    <name evidence="3" type="ORF">ES332_D09G063300v1</name>
</gene>
<keyword evidence="4" id="KW-1185">Reference proteome</keyword>
<dbReference type="EMBL" id="CM017631">
    <property type="protein sequence ID" value="TYH52934.1"/>
    <property type="molecule type" value="Genomic_DNA"/>
</dbReference>
<keyword evidence="1" id="KW-0812">Transmembrane</keyword>
<dbReference type="Proteomes" id="UP000322667">
    <property type="component" value="Chromosome D09"/>
</dbReference>
<proteinExistence type="predicted"/>
<feature type="signal peptide" evidence="2">
    <location>
        <begin position="1"/>
        <end position="22"/>
    </location>
</feature>
<keyword evidence="2" id="KW-0732">Signal</keyword>